<dbReference type="SUPFAM" id="SSF100950">
    <property type="entry name" value="NagB/RpiA/CoA transferase-like"/>
    <property type="match status" value="1"/>
</dbReference>
<proteinExistence type="predicted"/>
<evidence type="ECO:0000313" key="2">
    <source>
        <dbReference type="EMBL" id="GKT22356.1"/>
    </source>
</evidence>
<dbReference type="InterPro" id="IPR026888">
    <property type="entry name" value="AcetylCoA_hyd_C"/>
</dbReference>
<protein>
    <submittedName>
        <fullName evidence="2">Acetyl-CoA hydrolase/transferase family protein</fullName>
    </submittedName>
</protein>
<name>A0ABQ5K349_9EUKA</name>
<keyword evidence="2" id="KW-0378">Hydrolase</keyword>
<dbReference type="Pfam" id="PF13336">
    <property type="entry name" value="AcetylCoA_hyd_C"/>
    <property type="match status" value="1"/>
</dbReference>
<evidence type="ECO:0000259" key="1">
    <source>
        <dbReference type="Pfam" id="PF13336"/>
    </source>
</evidence>
<dbReference type="PANTHER" id="PTHR21432">
    <property type="entry name" value="ACETYL-COA HYDROLASE-RELATED"/>
    <property type="match status" value="1"/>
</dbReference>
<reference evidence="2" key="1">
    <citation type="submission" date="2022-03" db="EMBL/GenBank/DDBJ databases">
        <title>Draft genome sequence of Aduncisulcus paluster, a free-living microaerophilic Fornicata.</title>
        <authorList>
            <person name="Yuyama I."/>
            <person name="Kume K."/>
            <person name="Tamura T."/>
            <person name="Inagaki Y."/>
            <person name="Hashimoto T."/>
        </authorList>
    </citation>
    <scope>NUCLEOTIDE SEQUENCE</scope>
    <source>
        <strain evidence="2">NY0171</strain>
    </source>
</reference>
<dbReference type="GO" id="GO:0016787">
    <property type="term" value="F:hydrolase activity"/>
    <property type="evidence" value="ECO:0007669"/>
    <property type="project" value="UniProtKB-KW"/>
</dbReference>
<dbReference type="Proteomes" id="UP001057375">
    <property type="component" value="Unassembled WGS sequence"/>
</dbReference>
<organism evidence="2 3">
    <name type="scientific">Aduncisulcus paluster</name>
    <dbReference type="NCBI Taxonomy" id="2918883"/>
    <lineage>
        <taxon>Eukaryota</taxon>
        <taxon>Metamonada</taxon>
        <taxon>Carpediemonas-like organisms</taxon>
        <taxon>Aduncisulcus</taxon>
    </lineage>
</organism>
<dbReference type="Gene3D" id="3.40.1080.20">
    <property type="entry name" value="Acetyl-CoA hydrolase/transferase C-terminal domain"/>
    <property type="match status" value="1"/>
</dbReference>
<dbReference type="InterPro" id="IPR037171">
    <property type="entry name" value="NagB/RpiA_transferase-like"/>
</dbReference>
<dbReference type="EMBL" id="BQXS01012396">
    <property type="protein sequence ID" value="GKT22356.1"/>
    <property type="molecule type" value="Genomic_DNA"/>
</dbReference>
<gene>
    <name evidence="2" type="ORF">ADUPG1_012101</name>
</gene>
<feature type="domain" description="Acetyl-CoA hydrolase/transferase C-terminal" evidence="1">
    <location>
        <begin position="3"/>
        <end position="43"/>
    </location>
</feature>
<comment type="caution">
    <text evidence="2">The sequence shown here is derived from an EMBL/GenBank/DDBJ whole genome shotgun (WGS) entry which is preliminary data.</text>
</comment>
<keyword evidence="3" id="KW-1185">Reference proteome</keyword>
<dbReference type="InterPro" id="IPR038460">
    <property type="entry name" value="AcetylCoA_hyd_C_sf"/>
</dbReference>
<feature type="non-terminal residue" evidence="2">
    <location>
        <position position="1"/>
    </location>
</feature>
<sequence length="49" mass="5776">YNARYVVTEYGIADLWGKTGRQRAESLIKVCHPDHRDKLRYEAKKVNIL</sequence>
<accession>A0ABQ5K349</accession>
<dbReference type="PANTHER" id="PTHR21432:SF20">
    <property type="entry name" value="ACETYL-COA HYDROLASE"/>
    <property type="match status" value="1"/>
</dbReference>
<evidence type="ECO:0000313" key="3">
    <source>
        <dbReference type="Proteomes" id="UP001057375"/>
    </source>
</evidence>
<dbReference type="InterPro" id="IPR046433">
    <property type="entry name" value="ActCoA_hydro"/>
</dbReference>